<proteinExistence type="predicted"/>
<name>A0ABW1KYD8_9PROT</name>
<comment type="caution">
    <text evidence="1">The sequence shown here is derived from an EMBL/GenBank/DDBJ whole genome shotgun (WGS) entry which is preliminary data.</text>
</comment>
<reference evidence="1 2" key="1">
    <citation type="submission" date="2024-09" db="EMBL/GenBank/DDBJ databases">
        <authorList>
            <person name="Zhang Z.-H."/>
        </authorList>
    </citation>
    <scope>NUCLEOTIDE SEQUENCE [LARGE SCALE GENOMIC DNA]</scope>
    <source>
        <strain evidence="1 2">HHTR114</strain>
    </source>
</reference>
<dbReference type="EMBL" id="JBHPON010000001">
    <property type="protein sequence ID" value="MFC6035708.1"/>
    <property type="molecule type" value="Genomic_DNA"/>
</dbReference>
<keyword evidence="2" id="KW-1185">Reference proteome</keyword>
<organism evidence="1 2">
    <name type="scientific">Hyphococcus aureus</name>
    <dbReference type="NCBI Taxonomy" id="2666033"/>
    <lineage>
        <taxon>Bacteria</taxon>
        <taxon>Pseudomonadati</taxon>
        <taxon>Pseudomonadota</taxon>
        <taxon>Alphaproteobacteria</taxon>
        <taxon>Parvularculales</taxon>
        <taxon>Parvularculaceae</taxon>
        <taxon>Hyphococcus</taxon>
    </lineage>
</organism>
<sequence length="466" mass="52738">MQSVSNRPETLLESIYAFCRQNSMAESTFGRRAVNDGKFVSRLKDGSRLRPETWNRVVKFIAKHGGETPAAPGSGALHVLPTETYAPTGDTSSEKNFRFFDNRQKYLMFVNTCSEKDIVAKRAGMELTFIQPAPPAIRVFDGGIGDGTVLAKLLREMHGRFPTMPFYVSGKEISLEDIRLALGKMADRLFEHPSTVLVFTNMFYSEAPWLTPKKPAAKKAMVWKELALKGGTAHDFDRQIAELDNFLTDNWQARHSPKTGNPIYEHPTVLVIYREDYRFLLNDVIPKPQKSKADFDLILASQPYRLRVPAAFKAKNVIAPLARALRPSGRLLGIHSYGRDPGMEIINKVWPDDNPFESDRHDILRALKDELGDEVDEFDFNAFSDDRSIFQYKMHTLPTEVDSSIGTSTLYAAWNDAVYVAQIEDDRLEEIPDGASHLNATKEILRKHGGLWFNDESYVVSRTKRS</sequence>
<evidence type="ECO:0000313" key="2">
    <source>
        <dbReference type="Proteomes" id="UP001596116"/>
    </source>
</evidence>
<evidence type="ECO:0000313" key="1">
    <source>
        <dbReference type="EMBL" id="MFC6035708.1"/>
    </source>
</evidence>
<accession>A0ABW1KYD8</accession>
<dbReference type="RefSeq" id="WP_379878784.1">
    <property type="nucleotide sequence ID" value="NZ_JBHPON010000001.1"/>
</dbReference>
<dbReference type="Proteomes" id="UP001596116">
    <property type="component" value="Unassembled WGS sequence"/>
</dbReference>
<protein>
    <submittedName>
        <fullName evidence="1">Uncharacterized protein</fullName>
    </submittedName>
</protein>
<gene>
    <name evidence="1" type="ORF">ACFMB1_09155</name>
</gene>